<dbReference type="FunFam" id="2.60.40.10:FF:000869">
    <property type="entry name" value="Protein tyrosine phosphatase, receptor type Q"/>
    <property type="match status" value="1"/>
</dbReference>
<dbReference type="InterPro" id="IPR050713">
    <property type="entry name" value="RTP_Phos/Ushers"/>
</dbReference>
<dbReference type="Proteomes" id="UP000030759">
    <property type="component" value="Unassembled WGS sequence"/>
</dbReference>
<feature type="domain" description="Fibronectin type-III" evidence="1">
    <location>
        <begin position="1"/>
        <end position="53"/>
    </location>
</feature>
<accession>A0A061IP40</accession>
<dbReference type="EMBL" id="KE664282">
    <property type="protein sequence ID" value="ERE90129.1"/>
    <property type="molecule type" value="Genomic_DNA"/>
</dbReference>
<dbReference type="PROSITE" id="PS50853">
    <property type="entry name" value="FN3"/>
    <property type="match status" value="3"/>
</dbReference>
<protein>
    <submittedName>
        <fullName evidence="2">Phosphotidylinositol phosphatase PTPRQ</fullName>
        <ecNumber evidence="2">3.1.3.48</ecNumber>
    </submittedName>
</protein>
<dbReference type="CDD" id="cd00063">
    <property type="entry name" value="FN3"/>
    <property type="match status" value="2"/>
</dbReference>
<dbReference type="Gene3D" id="2.60.40.10">
    <property type="entry name" value="Immunoglobulins"/>
    <property type="match status" value="3"/>
</dbReference>
<dbReference type="InterPro" id="IPR003961">
    <property type="entry name" value="FN3_dom"/>
</dbReference>
<feature type="domain" description="Fibronectin type-III" evidence="1">
    <location>
        <begin position="58"/>
        <end position="145"/>
    </location>
</feature>
<name>A0A061IP40_CRIGR</name>
<dbReference type="EC" id="3.1.3.48" evidence="2"/>
<feature type="domain" description="Fibronectin type-III" evidence="1">
    <location>
        <begin position="150"/>
        <end position="243"/>
    </location>
</feature>
<dbReference type="AlphaFoldDB" id="A0A061IP40"/>
<dbReference type="SMART" id="SM00060">
    <property type="entry name" value="FN3"/>
    <property type="match status" value="2"/>
</dbReference>
<sequence>DKSSLKAINVTETSLELPDLDYNVDYSAYVTASTRFGNGKTRSSIINFRTPEGVPESPPIINTFKNLSSTSVLLSWDPPLKPNGVILSYHLTLQGPQANHSFVTSHNHIVLEELSPFTLYSFFAAARTRKGLGPSSILFFYTDESVPLAPPQNLTLINYTSDFVWLTWSPSPLPGGIVKVYSFKIHEHDTDSVFYKNISGFQTDAKLVGLQPVSTYSISVSAFTKVGNGNQFSNVVKFTTRESDAPCVLLLTLFSFTICNCRQWRKWKSTNFLSSKSDQVCSFKLIGVALYAHSSKHNLMDIHGEE</sequence>
<proteinExistence type="predicted"/>
<evidence type="ECO:0000313" key="3">
    <source>
        <dbReference type="Proteomes" id="UP000030759"/>
    </source>
</evidence>
<keyword evidence="2" id="KW-0378">Hydrolase</keyword>
<organism evidence="2 3">
    <name type="scientific">Cricetulus griseus</name>
    <name type="common">Chinese hamster</name>
    <name type="synonym">Cricetulus barabensis griseus</name>
    <dbReference type="NCBI Taxonomy" id="10029"/>
    <lineage>
        <taxon>Eukaryota</taxon>
        <taxon>Metazoa</taxon>
        <taxon>Chordata</taxon>
        <taxon>Craniata</taxon>
        <taxon>Vertebrata</taxon>
        <taxon>Euteleostomi</taxon>
        <taxon>Mammalia</taxon>
        <taxon>Eutheria</taxon>
        <taxon>Euarchontoglires</taxon>
        <taxon>Glires</taxon>
        <taxon>Rodentia</taxon>
        <taxon>Myomorpha</taxon>
        <taxon>Muroidea</taxon>
        <taxon>Cricetidae</taxon>
        <taxon>Cricetinae</taxon>
        <taxon>Cricetulus</taxon>
    </lineage>
</organism>
<evidence type="ECO:0000313" key="2">
    <source>
        <dbReference type="EMBL" id="ERE90129.1"/>
    </source>
</evidence>
<gene>
    <name evidence="2" type="ORF">H671_1g1873</name>
</gene>
<dbReference type="PANTHER" id="PTHR46957">
    <property type="entry name" value="CYTOKINE RECEPTOR"/>
    <property type="match status" value="1"/>
</dbReference>
<dbReference type="InterPro" id="IPR013783">
    <property type="entry name" value="Ig-like_fold"/>
</dbReference>
<dbReference type="FunFam" id="2.60.40.10:FF:001685">
    <property type="entry name" value="phosphatidylinositol phosphatase PTPRQ isoform X2"/>
    <property type="match status" value="1"/>
</dbReference>
<dbReference type="InterPro" id="IPR036116">
    <property type="entry name" value="FN3_sf"/>
</dbReference>
<dbReference type="Pfam" id="PF00041">
    <property type="entry name" value="fn3"/>
    <property type="match status" value="2"/>
</dbReference>
<dbReference type="GO" id="GO:0004725">
    <property type="term" value="F:protein tyrosine phosphatase activity"/>
    <property type="evidence" value="ECO:0007669"/>
    <property type="project" value="UniProtKB-EC"/>
</dbReference>
<feature type="non-terminal residue" evidence="2">
    <location>
        <position position="1"/>
    </location>
</feature>
<dbReference type="SUPFAM" id="SSF49265">
    <property type="entry name" value="Fibronectin type III"/>
    <property type="match status" value="2"/>
</dbReference>
<dbReference type="GO" id="GO:0043235">
    <property type="term" value="C:receptor complex"/>
    <property type="evidence" value="ECO:0007669"/>
    <property type="project" value="TreeGrafter"/>
</dbReference>
<dbReference type="PANTHER" id="PTHR46957:SF1">
    <property type="entry name" value="PHOSPHATIDYLINOSITOL PHOSPHATASE PTPRQ"/>
    <property type="match status" value="1"/>
</dbReference>
<evidence type="ECO:0000259" key="1">
    <source>
        <dbReference type="PROSITE" id="PS50853"/>
    </source>
</evidence>
<reference evidence="3" key="1">
    <citation type="journal article" date="2013" name="Nat. Biotechnol.">
        <title>Chinese hamster genome sequenced from sorted chromosomes.</title>
        <authorList>
            <person name="Brinkrolf K."/>
            <person name="Rupp O."/>
            <person name="Laux H."/>
            <person name="Kollin F."/>
            <person name="Ernst W."/>
            <person name="Linke B."/>
            <person name="Kofler R."/>
            <person name="Romand S."/>
            <person name="Hesse F."/>
            <person name="Budach W.E."/>
            <person name="Galosy S."/>
            <person name="Muller D."/>
            <person name="Noll T."/>
            <person name="Wienberg J."/>
            <person name="Jostock T."/>
            <person name="Leonard M."/>
            <person name="Grillari J."/>
            <person name="Tauch A."/>
            <person name="Goesmann A."/>
            <person name="Helk B."/>
            <person name="Mott J.E."/>
            <person name="Puhler A."/>
            <person name="Borth N."/>
        </authorList>
    </citation>
    <scope>NUCLEOTIDE SEQUENCE [LARGE SCALE GENOMIC DNA]</scope>
    <source>
        <strain evidence="3">17A/GY</strain>
    </source>
</reference>